<dbReference type="InterPro" id="IPR013825">
    <property type="entry name" value="Topo_IA_cen_sub2"/>
</dbReference>
<evidence type="ECO:0000256" key="9">
    <source>
        <dbReference type="ARBA" id="ARBA00030003"/>
    </source>
</evidence>
<dbReference type="InterPro" id="IPR005738">
    <property type="entry name" value="TopoIII"/>
</dbReference>
<evidence type="ECO:0000313" key="16">
    <source>
        <dbReference type="Proteomes" id="UP001202402"/>
    </source>
</evidence>
<dbReference type="InterPro" id="IPR013497">
    <property type="entry name" value="Topo_IA_cen"/>
</dbReference>
<feature type="domain" description="Topo IA-type catalytic" evidence="14">
    <location>
        <begin position="151"/>
        <end position="576"/>
    </location>
</feature>
<name>A0ABS9RB67_9FIRM</name>
<keyword evidence="4" id="KW-0479">Metal-binding</keyword>
<dbReference type="RefSeq" id="WP_240607575.1">
    <property type="nucleotide sequence ID" value="NZ_JAKVPQ010000016.1"/>
</dbReference>
<dbReference type="NCBIfam" id="NF005829">
    <property type="entry name" value="PRK07726.1"/>
    <property type="match status" value="1"/>
</dbReference>
<dbReference type="PANTHER" id="PTHR11390">
    <property type="entry name" value="PROKARYOTIC DNA TOPOISOMERASE"/>
    <property type="match status" value="1"/>
</dbReference>
<gene>
    <name evidence="15" type="ORF">LQE99_17445</name>
</gene>
<dbReference type="InterPro" id="IPR006171">
    <property type="entry name" value="TOPRIM_dom"/>
</dbReference>
<comment type="caution">
    <text evidence="15">The sequence shown here is derived from an EMBL/GenBank/DDBJ whole genome shotgun (WGS) entry which is preliminary data.</text>
</comment>
<dbReference type="PROSITE" id="PS52039">
    <property type="entry name" value="TOPO_IA_2"/>
    <property type="match status" value="1"/>
</dbReference>
<dbReference type="InterPro" id="IPR023406">
    <property type="entry name" value="Topo_IA_AS"/>
</dbReference>
<evidence type="ECO:0000256" key="3">
    <source>
        <dbReference type="ARBA" id="ARBA00012891"/>
    </source>
</evidence>
<dbReference type="EC" id="5.6.2.1" evidence="3"/>
<evidence type="ECO:0000256" key="11">
    <source>
        <dbReference type="ARBA" id="ARBA00032235"/>
    </source>
</evidence>
<evidence type="ECO:0000256" key="12">
    <source>
        <dbReference type="ARBA" id="ARBA00032877"/>
    </source>
</evidence>
<dbReference type="SMART" id="SM00493">
    <property type="entry name" value="TOPRIM"/>
    <property type="match status" value="1"/>
</dbReference>
<dbReference type="PRINTS" id="PR00417">
    <property type="entry name" value="PRTPISMRASEI"/>
</dbReference>
<dbReference type="Gene3D" id="3.40.50.140">
    <property type="match status" value="1"/>
</dbReference>
<dbReference type="InterPro" id="IPR013826">
    <property type="entry name" value="Topo_IA_cen_sub3"/>
</dbReference>
<evidence type="ECO:0000256" key="2">
    <source>
        <dbReference type="ARBA" id="ARBA00009446"/>
    </source>
</evidence>
<keyword evidence="6" id="KW-0799">Topoisomerase</keyword>
<evidence type="ECO:0000256" key="6">
    <source>
        <dbReference type="ARBA" id="ARBA00023029"/>
    </source>
</evidence>
<dbReference type="InterPro" id="IPR034144">
    <property type="entry name" value="TOPRIM_TopoIII"/>
</dbReference>
<dbReference type="Pfam" id="PF01751">
    <property type="entry name" value="Toprim"/>
    <property type="match status" value="1"/>
</dbReference>
<accession>A0ABS9RB67</accession>
<keyword evidence="8" id="KW-0413">Isomerase</keyword>
<dbReference type="NCBIfam" id="TIGR01056">
    <property type="entry name" value="topB"/>
    <property type="match status" value="1"/>
</dbReference>
<evidence type="ECO:0000256" key="8">
    <source>
        <dbReference type="ARBA" id="ARBA00023235"/>
    </source>
</evidence>
<dbReference type="PROSITE" id="PS00396">
    <property type="entry name" value="TOPO_IA_1"/>
    <property type="match status" value="1"/>
</dbReference>
<dbReference type="Gene3D" id="2.70.20.10">
    <property type="entry name" value="Topoisomerase I, domain 3"/>
    <property type="match status" value="1"/>
</dbReference>
<dbReference type="SMART" id="SM00437">
    <property type="entry name" value="TOP1Ac"/>
    <property type="match status" value="1"/>
</dbReference>
<dbReference type="CDD" id="cd03362">
    <property type="entry name" value="TOPRIM_TopoIA_TopoIII"/>
    <property type="match status" value="1"/>
</dbReference>
<keyword evidence="5" id="KW-0460">Magnesium</keyword>
<dbReference type="Gene3D" id="1.10.290.10">
    <property type="entry name" value="Topoisomerase I, domain 4"/>
    <property type="match status" value="1"/>
</dbReference>
<keyword evidence="7" id="KW-0238">DNA-binding</keyword>
<dbReference type="PANTHER" id="PTHR11390:SF21">
    <property type="entry name" value="DNA TOPOISOMERASE 3-ALPHA"/>
    <property type="match status" value="1"/>
</dbReference>
<evidence type="ECO:0000259" key="14">
    <source>
        <dbReference type="PROSITE" id="PS52039"/>
    </source>
</evidence>
<dbReference type="InterPro" id="IPR000380">
    <property type="entry name" value="Topo_IA"/>
</dbReference>
<proteinExistence type="inferred from homology"/>
<dbReference type="Proteomes" id="UP001202402">
    <property type="component" value="Unassembled WGS sequence"/>
</dbReference>
<dbReference type="InterPro" id="IPR003601">
    <property type="entry name" value="Topo_IA_2"/>
</dbReference>
<feature type="domain" description="Toprim" evidence="13">
    <location>
        <begin position="1"/>
        <end position="134"/>
    </location>
</feature>
<dbReference type="EMBL" id="JAKVPQ010000016">
    <property type="protein sequence ID" value="MCH4286909.1"/>
    <property type="molecule type" value="Genomic_DNA"/>
</dbReference>
<organism evidence="15 16">
    <name type="scientific">Amedibacillus hominis</name>
    <dbReference type="NCBI Taxonomy" id="2897776"/>
    <lineage>
        <taxon>Bacteria</taxon>
        <taxon>Bacillati</taxon>
        <taxon>Bacillota</taxon>
        <taxon>Erysipelotrichia</taxon>
        <taxon>Erysipelotrichales</taxon>
        <taxon>Erysipelotrichaceae</taxon>
        <taxon>Amedibacillus</taxon>
    </lineage>
</organism>
<dbReference type="InterPro" id="IPR023405">
    <property type="entry name" value="Topo_IA_core_domain"/>
</dbReference>
<evidence type="ECO:0000256" key="4">
    <source>
        <dbReference type="ARBA" id="ARBA00022723"/>
    </source>
</evidence>
<sequence>MILVIAEKPSVAQSIAKVLGATSRKDGYMEGGNYIVSWCFGHLVELADASSYDERYAKWRYDDLPIVPENWMFEVTKDKAQQFNVLSALMKDKRVTELVCATDAGREGELIFRLVYNKAGCTKPFKRLWISSLEDSAIREGFNHLRDGKEYDRLYEAALSRSKADWIVGINGTRLFTTLYHKKLVVGRVQTPTLAMLVERDGKISTFQKEKYFNVHVGKGDLTADLEKVKTEEEAKRIAAVCEKKQAVVSSLKRETKTVNPPKLYDLTTLQREANRYYGFTAQQTLDLVQTLYEKKLLTYPRTDSQFITDDMEDTARQVISIVCRQFPLFSGVSITPDIARVTDNSKVTDHHAILPTVQLEKQDVSALPQSEQKILNLVGMRLLCATGEKHTYAETQITLSCEGYAFKTKGKTVVQNGWKAVEELFKASLKTKEKDDPVKSLPEVHEGDVLDGVSASVTEHFTTPPKQYTEDTLLSAMETAGNDQFDDDTEKKGLGTPATRAGIIEKLVKSGFAERKGKSLIPTKDGCNLVCVLPEQITSPAMTAEWENTLMEIERGKADADAFLSGIVRMTGDLVKAYPFLSDAEAQRFGTGKEEIGKCPRCGSPVYVGKGNFYCSNKACSFCLWEDNKFFSSKKKKLTKKIAKELLDKGWCRVTGLYTPKKPQLYDAVIRLDDSGGKYVSFKMEFDR</sequence>
<evidence type="ECO:0000313" key="15">
    <source>
        <dbReference type="EMBL" id="MCH4286909.1"/>
    </source>
</evidence>
<comment type="catalytic activity">
    <reaction evidence="1">
        <text>ATP-independent breakage of single-stranded DNA, followed by passage and rejoining.</text>
        <dbReference type="EC" id="5.6.2.1"/>
    </reaction>
</comment>
<reference evidence="15 16" key="1">
    <citation type="submission" date="2022-02" db="EMBL/GenBank/DDBJ databases">
        <title>Genome of Erysipelotrichaceae sp. nov. NSJ-176 isolated from human feces.</title>
        <authorList>
            <person name="Abdugheni R."/>
        </authorList>
    </citation>
    <scope>NUCLEOTIDE SEQUENCE [LARGE SCALE GENOMIC DNA]</scope>
    <source>
        <strain evidence="15 16">NSJ-176</strain>
    </source>
</reference>
<evidence type="ECO:0000256" key="1">
    <source>
        <dbReference type="ARBA" id="ARBA00000213"/>
    </source>
</evidence>
<dbReference type="InterPro" id="IPR003602">
    <property type="entry name" value="Topo_IA_DNA-bd_dom"/>
</dbReference>
<dbReference type="Pfam" id="PF01131">
    <property type="entry name" value="Topoisom_bac"/>
    <property type="match status" value="1"/>
</dbReference>
<evidence type="ECO:0000256" key="10">
    <source>
        <dbReference type="ARBA" id="ARBA00031985"/>
    </source>
</evidence>
<dbReference type="PROSITE" id="PS50880">
    <property type="entry name" value="TOPRIM"/>
    <property type="match status" value="1"/>
</dbReference>
<dbReference type="CDD" id="cd00186">
    <property type="entry name" value="TOP1Ac"/>
    <property type="match status" value="1"/>
</dbReference>
<evidence type="ECO:0000256" key="5">
    <source>
        <dbReference type="ARBA" id="ARBA00022842"/>
    </source>
</evidence>
<dbReference type="SUPFAM" id="SSF56712">
    <property type="entry name" value="Prokaryotic type I DNA topoisomerase"/>
    <property type="match status" value="1"/>
</dbReference>
<dbReference type="InterPro" id="IPR013824">
    <property type="entry name" value="Topo_IA_cen_sub1"/>
</dbReference>
<comment type="similarity">
    <text evidence="2">Belongs to the type IA topoisomerase family.</text>
</comment>
<evidence type="ECO:0000256" key="7">
    <source>
        <dbReference type="ARBA" id="ARBA00023125"/>
    </source>
</evidence>
<dbReference type="Gene3D" id="1.10.460.10">
    <property type="entry name" value="Topoisomerase I, domain 2"/>
    <property type="match status" value="1"/>
</dbReference>
<keyword evidence="16" id="KW-1185">Reference proteome</keyword>
<protein>
    <recommendedName>
        <fullName evidence="3">DNA topoisomerase</fullName>
        <ecNumber evidence="3">5.6.2.1</ecNumber>
    </recommendedName>
    <alternativeName>
        <fullName evidence="12">Omega-protein</fullName>
    </alternativeName>
    <alternativeName>
        <fullName evidence="11">Relaxing enzyme</fullName>
    </alternativeName>
    <alternativeName>
        <fullName evidence="9">Swivelase</fullName>
    </alternativeName>
    <alternativeName>
        <fullName evidence="10">Untwisting enzyme</fullName>
    </alternativeName>
</protein>
<dbReference type="SMART" id="SM00436">
    <property type="entry name" value="TOP1Bc"/>
    <property type="match status" value="1"/>
</dbReference>
<evidence type="ECO:0000259" key="13">
    <source>
        <dbReference type="PROSITE" id="PS50880"/>
    </source>
</evidence>